<dbReference type="EMBL" id="JADNYJ010000065">
    <property type="protein sequence ID" value="KAF8894194.1"/>
    <property type="molecule type" value="Genomic_DNA"/>
</dbReference>
<feature type="transmembrane region" description="Helical" evidence="1">
    <location>
        <begin position="203"/>
        <end position="222"/>
    </location>
</feature>
<keyword evidence="3" id="KW-1185">Reference proteome</keyword>
<proteinExistence type="predicted"/>
<evidence type="ECO:0000256" key="1">
    <source>
        <dbReference type="SAM" id="Phobius"/>
    </source>
</evidence>
<feature type="transmembrane region" description="Helical" evidence="1">
    <location>
        <begin position="88"/>
        <end position="106"/>
    </location>
</feature>
<keyword evidence="1" id="KW-0472">Membrane</keyword>
<dbReference type="AlphaFoldDB" id="A0A9P5NI10"/>
<reference evidence="2" key="1">
    <citation type="submission" date="2020-11" db="EMBL/GenBank/DDBJ databases">
        <authorList>
            <consortium name="DOE Joint Genome Institute"/>
            <person name="Ahrendt S."/>
            <person name="Riley R."/>
            <person name="Andreopoulos W."/>
            <person name="LaButti K."/>
            <person name="Pangilinan J."/>
            <person name="Ruiz-duenas F.J."/>
            <person name="Barrasa J.M."/>
            <person name="Sanchez-Garcia M."/>
            <person name="Camarero S."/>
            <person name="Miyauchi S."/>
            <person name="Serrano A."/>
            <person name="Linde D."/>
            <person name="Babiker R."/>
            <person name="Drula E."/>
            <person name="Ayuso-Fernandez I."/>
            <person name="Pacheco R."/>
            <person name="Padilla G."/>
            <person name="Ferreira P."/>
            <person name="Barriuso J."/>
            <person name="Kellner H."/>
            <person name="Castanera R."/>
            <person name="Alfaro M."/>
            <person name="Ramirez L."/>
            <person name="Pisabarro A.G."/>
            <person name="Kuo A."/>
            <person name="Tritt A."/>
            <person name="Lipzen A."/>
            <person name="He G."/>
            <person name="Yan M."/>
            <person name="Ng V."/>
            <person name="Cullen D."/>
            <person name="Martin F."/>
            <person name="Rosso M.-N."/>
            <person name="Henrissat B."/>
            <person name="Hibbett D."/>
            <person name="Martinez A.T."/>
            <person name="Grigoriev I.V."/>
        </authorList>
    </citation>
    <scope>NUCLEOTIDE SEQUENCE</scope>
    <source>
        <strain evidence="2">AH 44721</strain>
    </source>
</reference>
<gene>
    <name evidence="2" type="ORF">CPB84DRAFT_1825940</name>
</gene>
<evidence type="ECO:0000313" key="2">
    <source>
        <dbReference type="EMBL" id="KAF8894194.1"/>
    </source>
</evidence>
<comment type="caution">
    <text evidence="2">The sequence shown here is derived from an EMBL/GenBank/DDBJ whole genome shotgun (WGS) entry which is preliminary data.</text>
</comment>
<keyword evidence="1" id="KW-0812">Transmembrane</keyword>
<dbReference type="Proteomes" id="UP000724874">
    <property type="component" value="Unassembled WGS sequence"/>
</dbReference>
<name>A0A9P5NI10_GYMJU</name>
<accession>A0A9P5NI10</accession>
<feature type="transmembrane region" description="Helical" evidence="1">
    <location>
        <begin position="21"/>
        <end position="39"/>
    </location>
</feature>
<keyword evidence="1" id="KW-1133">Transmembrane helix</keyword>
<evidence type="ECO:0000313" key="3">
    <source>
        <dbReference type="Proteomes" id="UP000724874"/>
    </source>
</evidence>
<dbReference type="OrthoDB" id="2916669at2759"/>
<sequence length="284" mass="31518">MSASPYTSSVQESIISAGLNAFLAFTLWFILELYTSILVKNVISSYPKIVSEPDGYQCYLVVIYLLRYFNWSQLIWRCYNIWSRSLRAILLPSFLLICEIGLDDLGTSPSQVDTLNTVLGVATFMTLATTLVATLLISYRIHSVAKQDLPRSSRSRFNHIIEILVQSAAVYSVVTLASAITVVVPLTENNVAQVFTAETYVSAIYAFTSGIVPTVMVARVVLADDTNRDMNISVITRVSGLQFHGQSASTPNSTQFSRRDQGVHVETSNPDLVLEEREKIVTKE</sequence>
<feature type="transmembrane region" description="Helical" evidence="1">
    <location>
        <begin position="118"/>
        <end position="139"/>
    </location>
</feature>
<organism evidence="2 3">
    <name type="scientific">Gymnopilus junonius</name>
    <name type="common">Spectacular rustgill mushroom</name>
    <name type="synonym">Gymnopilus spectabilis subsp. junonius</name>
    <dbReference type="NCBI Taxonomy" id="109634"/>
    <lineage>
        <taxon>Eukaryota</taxon>
        <taxon>Fungi</taxon>
        <taxon>Dikarya</taxon>
        <taxon>Basidiomycota</taxon>
        <taxon>Agaricomycotina</taxon>
        <taxon>Agaricomycetes</taxon>
        <taxon>Agaricomycetidae</taxon>
        <taxon>Agaricales</taxon>
        <taxon>Agaricineae</taxon>
        <taxon>Hymenogastraceae</taxon>
        <taxon>Gymnopilus</taxon>
    </lineage>
</organism>
<feature type="transmembrane region" description="Helical" evidence="1">
    <location>
        <begin position="160"/>
        <end position="183"/>
    </location>
</feature>
<protein>
    <submittedName>
        <fullName evidence="2">Uncharacterized protein</fullName>
    </submittedName>
</protein>
<feature type="transmembrane region" description="Helical" evidence="1">
    <location>
        <begin position="59"/>
        <end position="76"/>
    </location>
</feature>